<dbReference type="Gene3D" id="6.10.140.1120">
    <property type="match status" value="1"/>
</dbReference>
<evidence type="ECO:0000256" key="4">
    <source>
        <dbReference type="ARBA" id="ARBA00022679"/>
    </source>
</evidence>
<evidence type="ECO:0000256" key="8">
    <source>
        <dbReference type="ARBA" id="ARBA00022833"/>
    </source>
</evidence>
<dbReference type="Gene3D" id="1.10.150.50">
    <property type="entry name" value="Transcription Factor, Ets-1"/>
    <property type="match status" value="1"/>
</dbReference>
<evidence type="ECO:0000313" key="15">
    <source>
        <dbReference type="Proteomes" id="UP001162480"/>
    </source>
</evidence>
<dbReference type="FunFam" id="3.30.200.20:FF:000024">
    <property type="entry name" value="B-Raf proto-oncogene serine/threonine-protein kinase"/>
    <property type="match status" value="1"/>
</dbReference>
<evidence type="ECO:0000256" key="5">
    <source>
        <dbReference type="ARBA" id="ARBA00022723"/>
    </source>
</evidence>
<evidence type="ECO:0000256" key="2">
    <source>
        <dbReference type="ARBA" id="ARBA00012513"/>
    </source>
</evidence>
<keyword evidence="15" id="KW-1185">Reference proteome</keyword>
<dbReference type="Pfam" id="PF20406">
    <property type="entry name" value="SAM_KSR1_N"/>
    <property type="match status" value="1"/>
</dbReference>
<accession>A0AA36FKU1</accession>
<dbReference type="InterPro" id="IPR001245">
    <property type="entry name" value="Ser-Thr/Tyr_kinase_cat_dom"/>
</dbReference>
<evidence type="ECO:0000259" key="12">
    <source>
        <dbReference type="PROSITE" id="PS50011"/>
    </source>
</evidence>
<dbReference type="PANTHER" id="PTHR44329">
    <property type="entry name" value="SERINE/THREONINE-PROTEIN KINASE TNNI3K-RELATED"/>
    <property type="match status" value="1"/>
</dbReference>
<dbReference type="Pfam" id="PF13543">
    <property type="entry name" value="SAM_KSR1"/>
    <property type="match status" value="1"/>
</dbReference>
<dbReference type="SUPFAM" id="SSF57889">
    <property type="entry name" value="Cysteine-rich domain"/>
    <property type="match status" value="1"/>
</dbReference>
<feature type="domain" description="Phorbol-ester/DAG-type" evidence="13">
    <location>
        <begin position="441"/>
        <end position="485"/>
    </location>
</feature>
<dbReference type="InterPro" id="IPR046349">
    <property type="entry name" value="C1-like_sf"/>
</dbReference>
<dbReference type="AlphaFoldDB" id="A0AA36FKU1"/>
<feature type="compositionally biased region" description="Low complexity" evidence="11">
    <location>
        <begin position="262"/>
        <end position="288"/>
    </location>
</feature>
<dbReference type="PROSITE" id="PS50011">
    <property type="entry name" value="PROTEIN_KINASE_DOM"/>
    <property type="match status" value="1"/>
</dbReference>
<dbReference type="InterPro" id="IPR046861">
    <property type="entry name" value="SAM_KSR1_N"/>
</dbReference>
<feature type="region of interest" description="Disordered" evidence="11">
    <location>
        <begin position="507"/>
        <end position="552"/>
    </location>
</feature>
<dbReference type="InterPro" id="IPR013761">
    <property type="entry name" value="SAM/pointed_sf"/>
</dbReference>
<gene>
    <name evidence="14" type="ORF">OCTVUL_1B017169</name>
</gene>
<dbReference type="InterPro" id="IPR046933">
    <property type="entry name" value="SAM_KSR1_N_sf"/>
</dbReference>
<dbReference type="PROSITE" id="PS00479">
    <property type="entry name" value="ZF_DAG_PE_1"/>
    <property type="match status" value="1"/>
</dbReference>
<dbReference type="InterPro" id="IPR051681">
    <property type="entry name" value="Ser/Thr_Kinases-Pseudokinases"/>
</dbReference>
<evidence type="ECO:0000256" key="9">
    <source>
        <dbReference type="ARBA" id="ARBA00022840"/>
    </source>
</evidence>
<keyword evidence="4" id="KW-0808">Transferase</keyword>
<dbReference type="Gene3D" id="1.10.510.10">
    <property type="entry name" value="Transferase(Phosphotransferase) domain 1"/>
    <property type="match status" value="1"/>
</dbReference>
<evidence type="ECO:0000259" key="13">
    <source>
        <dbReference type="PROSITE" id="PS50081"/>
    </source>
</evidence>
<keyword evidence="3" id="KW-0723">Serine/threonine-protein kinase</keyword>
<keyword evidence="8" id="KW-0862">Zinc</keyword>
<evidence type="ECO:0000313" key="14">
    <source>
        <dbReference type="EMBL" id="CAI9741352.1"/>
    </source>
</evidence>
<protein>
    <recommendedName>
        <fullName evidence="2">non-specific serine/threonine protein kinase</fullName>
        <ecNumber evidence="2">2.7.11.1</ecNumber>
    </recommendedName>
</protein>
<dbReference type="GO" id="GO:0046872">
    <property type="term" value="F:metal ion binding"/>
    <property type="evidence" value="ECO:0007669"/>
    <property type="project" value="UniProtKB-KW"/>
</dbReference>
<feature type="region of interest" description="Disordered" evidence="11">
    <location>
        <begin position="169"/>
        <end position="428"/>
    </location>
</feature>
<dbReference type="SUPFAM" id="SSF56112">
    <property type="entry name" value="Protein kinase-like (PK-like)"/>
    <property type="match status" value="1"/>
</dbReference>
<dbReference type="PROSITE" id="PS50081">
    <property type="entry name" value="ZF_DAG_PE_2"/>
    <property type="match status" value="1"/>
</dbReference>
<dbReference type="PROSITE" id="PS00107">
    <property type="entry name" value="PROTEIN_KINASE_ATP"/>
    <property type="match status" value="1"/>
</dbReference>
<keyword evidence="5" id="KW-0479">Metal-binding</keyword>
<feature type="compositionally biased region" description="Low complexity" evidence="11">
    <location>
        <begin position="516"/>
        <end position="552"/>
    </location>
</feature>
<dbReference type="SMART" id="SM00220">
    <property type="entry name" value="S_TKc"/>
    <property type="match status" value="1"/>
</dbReference>
<name>A0AA36FKU1_OCTVU</name>
<feature type="compositionally biased region" description="Low complexity" evidence="11">
    <location>
        <begin position="170"/>
        <end position="194"/>
    </location>
</feature>
<keyword evidence="7" id="KW-0418">Kinase</keyword>
<proteinExistence type="inferred from homology"/>
<dbReference type="GO" id="GO:0005524">
    <property type="term" value="F:ATP binding"/>
    <property type="evidence" value="ECO:0007669"/>
    <property type="project" value="UniProtKB-UniRule"/>
</dbReference>
<dbReference type="InterPro" id="IPR011009">
    <property type="entry name" value="Kinase-like_dom_sf"/>
</dbReference>
<evidence type="ECO:0000256" key="6">
    <source>
        <dbReference type="ARBA" id="ARBA00022741"/>
    </source>
</evidence>
<evidence type="ECO:0000256" key="3">
    <source>
        <dbReference type="ARBA" id="ARBA00022527"/>
    </source>
</evidence>
<dbReference type="PANTHER" id="PTHR44329:SF253">
    <property type="entry name" value="KINASE SUPPRESSOR OF RAS 2"/>
    <property type="match status" value="1"/>
</dbReference>
<evidence type="ECO:0000256" key="1">
    <source>
        <dbReference type="ARBA" id="ARBA00010507"/>
    </source>
</evidence>
<feature type="compositionally biased region" description="Gly residues" evidence="11">
    <location>
        <begin position="224"/>
        <end position="254"/>
    </location>
</feature>
<evidence type="ECO:0000256" key="10">
    <source>
        <dbReference type="PROSITE-ProRule" id="PRU10141"/>
    </source>
</evidence>
<dbReference type="InterPro" id="IPR025561">
    <property type="entry name" value="KSR_SAM-like_dom"/>
</dbReference>
<dbReference type="CDD" id="cd20812">
    <property type="entry name" value="C1_KSR"/>
    <property type="match status" value="1"/>
</dbReference>
<comment type="similarity">
    <text evidence="1">Belongs to the protein kinase superfamily. TKL Ser/Thr protein kinase family. RAF subfamily.</text>
</comment>
<dbReference type="GO" id="GO:0004674">
    <property type="term" value="F:protein serine/threonine kinase activity"/>
    <property type="evidence" value="ECO:0007669"/>
    <property type="project" value="UniProtKB-KW"/>
</dbReference>
<sequence>MSCESGQEWSVEHAIQTCSTVQSMIDFTAKHLYGLRTQCAPNEQITQKEIRDTESKLIKLFSQQLVIKAKLANDQRLAEFPKIEKWLNIFGINEQAISVIVNKGILLTSLLKMNEEQVRSLFRDNNAEKEAIQELTTALKHLNAWTDKQIKGDSCDENDVELHWTRYTPSQSSSVANSSSVISSSNTEAADGEGNSNGGEGTAGSGANEGGSGNSRGISSTSTTGGGGGGGGGSSGGGGGGGGGSGSGGGGGVDTGSPKYISCPSTSSLPSESFQPVHIPTSPQSTPSSPVPRNPKERHRGTPPPTPTLVRAKPMGSKYPSTPPPKKKIQLFPDASSLKKSRSCESQLASRVTNIDPVRQKKKPGNSKIGGSFEIINRRPSTEGSEAGGNSQGPSPVLSPAMRSPPYKADPNSLKEYHKTNTLPVPKSPLAPDQTIMVSTNHRFIIKPMFEICDYCGKHVLFGKICKDCRYKCHRDCANRAPNTCSLRLKYGSPKNTRRSIIKLVKSVPTLQRQDSGSNTSSCNSSTPSSPALPITSPASITSPSPAASPKVVPLPSQFPFPDVVDGVIDPHLSKNLDYSQDIDVNTTTSDDSDRTLVPSIEDKTLLDRVDSSELAPEDSSEHSWTRQHSLSVQLKEWNIPFEDITIGDRIGIGRFGIVHKGHWHGDVAIKKLNIDPTSDFQAQLSAFKLEVAMLKKTRHENLVLFMGACMKPPDLAIVTSFCKGKSLFSSIYEFRQKFQFSKTVYIATQIAQGMGYLHARGIIHKDLKTKNIFWEETGKVVITDFGLFNLTKWCHGNRKGDCLAIPLGWLCYLSPEIMRSLQAGNTQAANTELPFSKKSDTYAFGTVWYELLCGEWPFKQQPPESIIWQVGRGIKQSLCHIITSRDVKDILMDCWGFDPKDRPEFSQIPRALARIPRKPLIRSPSHPVHLSRSVDSVYVA</sequence>
<reference evidence="14" key="1">
    <citation type="submission" date="2023-08" db="EMBL/GenBank/DDBJ databases">
        <authorList>
            <person name="Alioto T."/>
            <person name="Alioto T."/>
            <person name="Gomez Garrido J."/>
        </authorList>
    </citation>
    <scope>NUCLEOTIDE SEQUENCE</scope>
</reference>
<dbReference type="CDD" id="cd14063">
    <property type="entry name" value="PK_KSR"/>
    <property type="match status" value="1"/>
</dbReference>
<dbReference type="Gene3D" id="3.30.200.20">
    <property type="entry name" value="Phosphorylase Kinase, domain 1"/>
    <property type="match status" value="1"/>
</dbReference>
<dbReference type="InterPro" id="IPR017441">
    <property type="entry name" value="Protein_kinase_ATP_BS"/>
</dbReference>
<keyword evidence="9 10" id="KW-0067">ATP-binding</keyword>
<dbReference type="Pfam" id="PF07714">
    <property type="entry name" value="PK_Tyr_Ser-Thr"/>
    <property type="match status" value="1"/>
</dbReference>
<dbReference type="InterPro" id="IPR000719">
    <property type="entry name" value="Prot_kinase_dom"/>
</dbReference>
<feature type="binding site" evidence="10">
    <location>
        <position position="672"/>
    </location>
    <ligand>
        <name>ATP</name>
        <dbReference type="ChEBI" id="CHEBI:30616"/>
    </ligand>
</feature>
<dbReference type="FunFam" id="1.10.510.10:FF:000107">
    <property type="entry name" value="kinase suppressor of Ras 1"/>
    <property type="match status" value="1"/>
</dbReference>
<dbReference type="Gene3D" id="3.30.60.20">
    <property type="match status" value="1"/>
</dbReference>
<dbReference type="EC" id="2.7.11.1" evidence="2"/>
<dbReference type="InterPro" id="IPR002219">
    <property type="entry name" value="PKC_DAG/PE"/>
</dbReference>
<evidence type="ECO:0000256" key="11">
    <source>
        <dbReference type="SAM" id="MobiDB-lite"/>
    </source>
</evidence>
<dbReference type="EMBL" id="OX597839">
    <property type="protein sequence ID" value="CAI9741352.1"/>
    <property type="molecule type" value="Genomic_DNA"/>
</dbReference>
<feature type="compositionally biased region" description="Gly residues" evidence="11">
    <location>
        <begin position="195"/>
        <end position="214"/>
    </location>
</feature>
<evidence type="ECO:0000256" key="7">
    <source>
        <dbReference type="ARBA" id="ARBA00022777"/>
    </source>
</evidence>
<keyword evidence="6 10" id="KW-0547">Nucleotide-binding</keyword>
<organism evidence="14 15">
    <name type="scientific">Octopus vulgaris</name>
    <name type="common">Common octopus</name>
    <dbReference type="NCBI Taxonomy" id="6645"/>
    <lineage>
        <taxon>Eukaryota</taxon>
        <taxon>Metazoa</taxon>
        <taxon>Spiralia</taxon>
        <taxon>Lophotrochozoa</taxon>
        <taxon>Mollusca</taxon>
        <taxon>Cephalopoda</taxon>
        <taxon>Coleoidea</taxon>
        <taxon>Octopodiformes</taxon>
        <taxon>Octopoda</taxon>
        <taxon>Incirrata</taxon>
        <taxon>Octopodidae</taxon>
        <taxon>Octopus</taxon>
    </lineage>
</organism>
<dbReference type="SMART" id="SM00109">
    <property type="entry name" value="C1"/>
    <property type="match status" value="1"/>
</dbReference>
<dbReference type="Proteomes" id="UP001162480">
    <property type="component" value="Chromosome 26"/>
</dbReference>
<feature type="domain" description="Protein kinase" evidence="12">
    <location>
        <begin position="645"/>
        <end position="922"/>
    </location>
</feature>
<feature type="compositionally biased region" description="Polar residues" evidence="11">
    <location>
        <begin position="344"/>
        <end position="353"/>
    </location>
</feature>